<dbReference type="RefSeq" id="WP_236099927.1">
    <property type="nucleotide sequence ID" value="NZ_JAKGUD010000012.1"/>
</dbReference>
<feature type="compositionally biased region" description="Acidic residues" evidence="1">
    <location>
        <begin position="54"/>
        <end position="65"/>
    </location>
</feature>
<reference evidence="2 3" key="1">
    <citation type="submission" date="2022-01" db="EMBL/GenBank/DDBJ databases">
        <title>Dethiosulfovibrio faecalis sp. nov., a novel proteolytic, non-sulfur-reducing bacterium isolated from a marine aquaculture solid waste bioreactor.</title>
        <authorList>
            <person name="Grabowski S."/>
            <person name="Apolinario E."/>
            <person name="Schneider N."/>
            <person name="Marshall C.W."/>
            <person name="Sowers K.R."/>
        </authorList>
    </citation>
    <scope>NUCLEOTIDE SEQUENCE [LARGE SCALE GENOMIC DNA]</scope>
    <source>
        <strain evidence="2 3">DSM 12537</strain>
    </source>
</reference>
<sequence>MTERIESIRPVKSIAPTKLKRVERRGKDGKGSKKDWEEALEEELRQEQDREKDEEKEEKDEQEEREPEKAPPPSKPIIVHGHLDVKA</sequence>
<proteinExistence type="predicted"/>
<dbReference type="Proteomes" id="UP001200430">
    <property type="component" value="Unassembled WGS sequence"/>
</dbReference>
<comment type="caution">
    <text evidence="2">The sequence shown here is derived from an EMBL/GenBank/DDBJ whole genome shotgun (WGS) entry which is preliminary data.</text>
</comment>
<evidence type="ECO:0000256" key="1">
    <source>
        <dbReference type="SAM" id="MobiDB-lite"/>
    </source>
</evidence>
<protein>
    <submittedName>
        <fullName evidence="2">Uncharacterized protein</fullName>
    </submittedName>
</protein>
<gene>
    <name evidence="2" type="ORF">L2W38_10420</name>
</gene>
<name>A0ABS9ETR0_9BACT</name>
<keyword evidence="3" id="KW-1185">Reference proteome</keyword>
<dbReference type="EMBL" id="JAKGUD010000012">
    <property type="protein sequence ID" value="MCF4143225.1"/>
    <property type="molecule type" value="Genomic_DNA"/>
</dbReference>
<evidence type="ECO:0000313" key="3">
    <source>
        <dbReference type="Proteomes" id="UP001200430"/>
    </source>
</evidence>
<feature type="region of interest" description="Disordered" evidence="1">
    <location>
        <begin position="1"/>
        <end position="87"/>
    </location>
</feature>
<accession>A0ABS9ETR0</accession>
<evidence type="ECO:0000313" key="2">
    <source>
        <dbReference type="EMBL" id="MCF4143225.1"/>
    </source>
</evidence>
<organism evidence="2 3">
    <name type="scientific">Dethiosulfovibrio marinus</name>
    <dbReference type="NCBI Taxonomy" id="133532"/>
    <lineage>
        <taxon>Bacteria</taxon>
        <taxon>Thermotogati</taxon>
        <taxon>Synergistota</taxon>
        <taxon>Synergistia</taxon>
        <taxon>Synergistales</taxon>
        <taxon>Dethiosulfovibrionaceae</taxon>
        <taxon>Dethiosulfovibrio</taxon>
    </lineage>
</organism>
<feature type="compositionally biased region" description="Basic and acidic residues" evidence="1">
    <location>
        <begin position="25"/>
        <end position="53"/>
    </location>
</feature>